<protein>
    <recommendedName>
        <fullName evidence="9">Major facilitator superfamily (MFS) profile domain-containing protein</fullName>
    </recommendedName>
</protein>
<dbReference type="EMBL" id="JAUJFL010000002">
    <property type="protein sequence ID" value="KAK2609878.1"/>
    <property type="molecule type" value="Genomic_DNA"/>
</dbReference>
<dbReference type="Proteomes" id="UP001265746">
    <property type="component" value="Unassembled WGS sequence"/>
</dbReference>
<keyword evidence="3" id="KW-0813">Transport</keyword>
<dbReference type="PRINTS" id="PR00171">
    <property type="entry name" value="SUGRTRNSPORT"/>
</dbReference>
<feature type="compositionally biased region" description="Basic and acidic residues" evidence="7">
    <location>
        <begin position="14"/>
        <end position="24"/>
    </location>
</feature>
<keyword evidence="4 8" id="KW-0812">Transmembrane</keyword>
<feature type="region of interest" description="Disordered" evidence="7">
    <location>
        <begin position="1"/>
        <end position="34"/>
    </location>
</feature>
<evidence type="ECO:0000256" key="3">
    <source>
        <dbReference type="ARBA" id="ARBA00022448"/>
    </source>
</evidence>
<dbReference type="InterPro" id="IPR050814">
    <property type="entry name" value="Myo-inositol_Transporter"/>
</dbReference>
<organism evidence="10 11">
    <name type="scientific">Phomopsis amygdali</name>
    <name type="common">Fusicoccum amygdali</name>
    <dbReference type="NCBI Taxonomy" id="1214568"/>
    <lineage>
        <taxon>Eukaryota</taxon>
        <taxon>Fungi</taxon>
        <taxon>Dikarya</taxon>
        <taxon>Ascomycota</taxon>
        <taxon>Pezizomycotina</taxon>
        <taxon>Sordariomycetes</taxon>
        <taxon>Sordariomycetidae</taxon>
        <taxon>Diaporthales</taxon>
        <taxon>Diaporthaceae</taxon>
        <taxon>Diaporthe</taxon>
    </lineage>
</organism>
<feature type="transmembrane region" description="Helical" evidence="8">
    <location>
        <begin position="296"/>
        <end position="316"/>
    </location>
</feature>
<dbReference type="InterPro" id="IPR020846">
    <property type="entry name" value="MFS_dom"/>
</dbReference>
<evidence type="ECO:0000259" key="9">
    <source>
        <dbReference type="PROSITE" id="PS50850"/>
    </source>
</evidence>
<dbReference type="InterPro" id="IPR036259">
    <property type="entry name" value="MFS_trans_sf"/>
</dbReference>
<evidence type="ECO:0000256" key="4">
    <source>
        <dbReference type="ARBA" id="ARBA00022692"/>
    </source>
</evidence>
<dbReference type="GO" id="GO:0015798">
    <property type="term" value="P:myo-inositol transport"/>
    <property type="evidence" value="ECO:0007669"/>
    <property type="project" value="UniProtKB-ARBA"/>
</dbReference>
<feature type="transmembrane region" description="Helical" evidence="8">
    <location>
        <begin position="171"/>
        <end position="191"/>
    </location>
</feature>
<name>A0AAD9W6N7_PHOAM</name>
<feature type="transmembrane region" description="Helical" evidence="8">
    <location>
        <begin position="540"/>
        <end position="560"/>
    </location>
</feature>
<dbReference type="PROSITE" id="PS50850">
    <property type="entry name" value="MFS"/>
    <property type="match status" value="1"/>
</dbReference>
<evidence type="ECO:0000256" key="7">
    <source>
        <dbReference type="SAM" id="MobiDB-lite"/>
    </source>
</evidence>
<feature type="domain" description="Major facilitator superfamily (MFS) profile" evidence="9">
    <location>
        <begin position="115"/>
        <end position="595"/>
    </location>
</feature>
<feature type="transmembrane region" description="Helical" evidence="8">
    <location>
        <begin position="503"/>
        <end position="520"/>
    </location>
</feature>
<dbReference type="InterPro" id="IPR003663">
    <property type="entry name" value="Sugar/inositol_transpt"/>
</dbReference>
<feature type="transmembrane region" description="Helical" evidence="8">
    <location>
        <begin position="445"/>
        <end position="465"/>
    </location>
</feature>
<accession>A0AAD9W6N7</accession>
<sequence length="676" mass="76945">MPPAKIDTESPPDESVHEGIRTSESDDGPSDKSGQASIAALLRNPLLGLSHDELMADVDAFTEKYGLNKHRDSFRKGALVAQASNRPNGFETIAELNEEEKAVLQKEVTHRWDQPFMLYFLGLLCAGSAVVQICHTFPEYTNHFANKYITEWIKQRSMEYYYKTFNITDPLIQGLLNGAPYAFSALFGCWTSPFLNKWTGRRGTIFISCFFSVVTGFWMAAADTWYNLLIARFGLGLAVGAKSSTTPVYSAESAPKAIRGALTMMWQMWTAFGIALGLIVSVAFRTTDFLGPNTQWRWMLASTSIPPLIVMVQVYFCPESPRWYMEKGKYTHAFQSVSRLRRHKIQATRDMYYAHKLLEVETRARSGHTWKEFFTVRRNRRAATYSYFVMFMQQFCGINVVKSRCRRWRDLLHDQKNQDGYTNTSSRMYYSTAIFESSGFQRSEALLTSMGMGLINWLFALPAFYTIDTFGRRNLLLVTFPLMSLALIFTAFSFYIPEGTGRLACVATGIYIFAAVYSPGAGPVPFTYCAEAFPLHIRDIGMSSATAVTWGFNFIISFSWPKMVDSFTPTGAFMWYACWNIFGFVVAYFFLPETKNLTLEELDSVFAVRNRDHMQYYAKKAPWYANKYLLRRDVAPFPALYEVDDHHDSHHVTQEKKVVQEAEGGLVSGGLCEKQS</sequence>
<dbReference type="Gene3D" id="1.20.1250.20">
    <property type="entry name" value="MFS general substrate transporter like domains"/>
    <property type="match status" value="1"/>
</dbReference>
<evidence type="ECO:0000256" key="8">
    <source>
        <dbReference type="SAM" id="Phobius"/>
    </source>
</evidence>
<comment type="similarity">
    <text evidence="2">Belongs to the major facilitator superfamily. Sugar transporter (TC 2.A.1.1) family.</text>
</comment>
<dbReference type="GO" id="GO:0015791">
    <property type="term" value="P:polyol transmembrane transport"/>
    <property type="evidence" value="ECO:0007669"/>
    <property type="project" value="UniProtKB-ARBA"/>
</dbReference>
<dbReference type="Pfam" id="PF00083">
    <property type="entry name" value="Sugar_tr"/>
    <property type="match status" value="2"/>
</dbReference>
<evidence type="ECO:0000313" key="11">
    <source>
        <dbReference type="Proteomes" id="UP001265746"/>
    </source>
</evidence>
<feature type="transmembrane region" description="Helical" evidence="8">
    <location>
        <begin position="266"/>
        <end position="284"/>
    </location>
</feature>
<evidence type="ECO:0000313" key="10">
    <source>
        <dbReference type="EMBL" id="KAK2609878.1"/>
    </source>
</evidence>
<dbReference type="AlphaFoldDB" id="A0AAD9W6N7"/>
<feature type="transmembrane region" description="Helical" evidence="8">
    <location>
        <begin position="477"/>
        <end position="496"/>
    </location>
</feature>
<evidence type="ECO:0000256" key="1">
    <source>
        <dbReference type="ARBA" id="ARBA00004141"/>
    </source>
</evidence>
<comment type="subcellular location">
    <subcellularLocation>
        <location evidence="1">Membrane</location>
        <topology evidence="1">Multi-pass membrane protein</topology>
    </subcellularLocation>
</comment>
<feature type="transmembrane region" description="Helical" evidence="8">
    <location>
        <begin position="116"/>
        <end position="138"/>
    </location>
</feature>
<proteinExistence type="inferred from homology"/>
<keyword evidence="5 8" id="KW-1133">Transmembrane helix</keyword>
<dbReference type="GO" id="GO:0022857">
    <property type="term" value="F:transmembrane transporter activity"/>
    <property type="evidence" value="ECO:0007669"/>
    <property type="project" value="InterPro"/>
</dbReference>
<keyword evidence="11" id="KW-1185">Reference proteome</keyword>
<evidence type="ECO:0000256" key="6">
    <source>
        <dbReference type="ARBA" id="ARBA00023136"/>
    </source>
</evidence>
<dbReference type="InterPro" id="IPR005828">
    <property type="entry name" value="MFS_sugar_transport-like"/>
</dbReference>
<comment type="caution">
    <text evidence="10">The sequence shown here is derived from an EMBL/GenBank/DDBJ whole genome shotgun (WGS) entry which is preliminary data.</text>
</comment>
<dbReference type="SUPFAM" id="SSF103473">
    <property type="entry name" value="MFS general substrate transporter"/>
    <property type="match status" value="2"/>
</dbReference>
<feature type="transmembrane region" description="Helical" evidence="8">
    <location>
        <begin position="572"/>
        <end position="591"/>
    </location>
</feature>
<evidence type="ECO:0000256" key="2">
    <source>
        <dbReference type="ARBA" id="ARBA00010992"/>
    </source>
</evidence>
<feature type="transmembrane region" description="Helical" evidence="8">
    <location>
        <begin position="203"/>
        <end position="221"/>
    </location>
</feature>
<keyword evidence="6 8" id="KW-0472">Membrane</keyword>
<reference evidence="10" key="1">
    <citation type="submission" date="2023-06" db="EMBL/GenBank/DDBJ databases">
        <authorList>
            <person name="Noh H."/>
        </authorList>
    </citation>
    <scope>NUCLEOTIDE SEQUENCE</scope>
    <source>
        <strain evidence="10">DUCC20226</strain>
    </source>
</reference>
<dbReference type="PANTHER" id="PTHR48020">
    <property type="entry name" value="PROTON MYO-INOSITOL COTRANSPORTER"/>
    <property type="match status" value="1"/>
</dbReference>
<dbReference type="GO" id="GO:0016020">
    <property type="term" value="C:membrane"/>
    <property type="evidence" value="ECO:0007669"/>
    <property type="project" value="UniProtKB-SubCell"/>
</dbReference>
<evidence type="ECO:0000256" key="5">
    <source>
        <dbReference type="ARBA" id="ARBA00022989"/>
    </source>
</evidence>
<dbReference type="PANTHER" id="PTHR48020:SF26">
    <property type="entry name" value="MYO-INOSITOL TRANSPORTER, PUTATIVE (AFU_ORTHOLOGUE AFUA_4G01560)-RELATED"/>
    <property type="match status" value="1"/>
</dbReference>
<gene>
    <name evidence="10" type="ORF">N8I77_003353</name>
</gene>